<proteinExistence type="predicted"/>
<protein>
    <recommendedName>
        <fullName evidence="3">Leucine-rich repeat-containing N-terminal plant-type domain-containing protein</fullName>
    </recommendedName>
</protein>
<organism evidence="1 2">
    <name type="scientific">Blepharisma stoltei</name>
    <dbReference type="NCBI Taxonomy" id="1481888"/>
    <lineage>
        <taxon>Eukaryota</taxon>
        <taxon>Sar</taxon>
        <taxon>Alveolata</taxon>
        <taxon>Ciliophora</taxon>
        <taxon>Postciliodesmatophora</taxon>
        <taxon>Heterotrichea</taxon>
        <taxon>Heterotrichida</taxon>
        <taxon>Blepharismidae</taxon>
        <taxon>Blepharisma</taxon>
    </lineage>
</organism>
<evidence type="ECO:0008006" key="3">
    <source>
        <dbReference type="Google" id="ProtNLM"/>
    </source>
</evidence>
<accession>A0AAU9J670</accession>
<evidence type="ECO:0000313" key="1">
    <source>
        <dbReference type="EMBL" id="CAG9322734.1"/>
    </source>
</evidence>
<sequence>MLDLRASLKVPIWTSNNYCSWAGVYCNSSNEVYAICLTSLPFTGDLVEGIFSRLPKLLILAIVIDDNSQTQALTFSSDLCTLNSLNQLELQKLNINTAFPSQILICEFAWFL</sequence>
<name>A0AAU9J670_9CILI</name>
<evidence type="ECO:0000313" key="2">
    <source>
        <dbReference type="Proteomes" id="UP001162131"/>
    </source>
</evidence>
<comment type="caution">
    <text evidence="1">The sequence shown here is derived from an EMBL/GenBank/DDBJ whole genome shotgun (WGS) entry which is preliminary data.</text>
</comment>
<dbReference type="Gene3D" id="3.80.10.10">
    <property type="entry name" value="Ribonuclease Inhibitor"/>
    <property type="match status" value="1"/>
</dbReference>
<dbReference type="Proteomes" id="UP001162131">
    <property type="component" value="Unassembled WGS sequence"/>
</dbReference>
<reference evidence="1" key="1">
    <citation type="submission" date="2021-09" db="EMBL/GenBank/DDBJ databases">
        <authorList>
            <consortium name="AG Swart"/>
            <person name="Singh M."/>
            <person name="Singh A."/>
            <person name="Seah K."/>
            <person name="Emmerich C."/>
        </authorList>
    </citation>
    <scope>NUCLEOTIDE SEQUENCE</scope>
    <source>
        <strain evidence="1">ATCC30299</strain>
    </source>
</reference>
<dbReference type="InterPro" id="IPR032675">
    <property type="entry name" value="LRR_dom_sf"/>
</dbReference>
<dbReference type="AlphaFoldDB" id="A0AAU9J670"/>
<dbReference type="EMBL" id="CAJZBQ010000032">
    <property type="protein sequence ID" value="CAG9322734.1"/>
    <property type="molecule type" value="Genomic_DNA"/>
</dbReference>
<gene>
    <name evidence="1" type="ORF">BSTOLATCC_MIC31850</name>
</gene>
<keyword evidence="2" id="KW-1185">Reference proteome</keyword>